<dbReference type="AlphaFoldDB" id="C9SU43"/>
<protein>
    <submittedName>
        <fullName evidence="2">Predicted protein</fullName>
    </submittedName>
</protein>
<feature type="region of interest" description="Disordered" evidence="1">
    <location>
        <begin position="230"/>
        <end position="252"/>
    </location>
</feature>
<evidence type="ECO:0000313" key="2">
    <source>
        <dbReference type="EMBL" id="EEY22354.1"/>
    </source>
</evidence>
<dbReference type="RefSeq" id="XP_003001419.1">
    <property type="nucleotide sequence ID" value="XM_003001373.1"/>
</dbReference>
<feature type="compositionally biased region" description="Basic and acidic residues" evidence="1">
    <location>
        <begin position="242"/>
        <end position="252"/>
    </location>
</feature>
<dbReference type="GeneID" id="9529473"/>
<dbReference type="STRING" id="526221.C9SU43"/>
<organism evidence="3">
    <name type="scientific">Verticillium alfalfae (strain VaMs.102 / ATCC MYA-4576 / FGSC 10136)</name>
    <name type="common">Verticillium wilt of alfalfa</name>
    <name type="synonym">Verticillium albo-atrum</name>
    <dbReference type="NCBI Taxonomy" id="526221"/>
    <lineage>
        <taxon>Eukaryota</taxon>
        <taxon>Fungi</taxon>
        <taxon>Dikarya</taxon>
        <taxon>Ascomycota</taxon>
        <taxon>Pezizomycotina</taxon>
        <taxon>Sordariomycetes</taxon>
        <taxon>Hypocreomycetidae</taxon>
        <taxon>Glomerellales</taxon>
        <taxon>Plectosphaerellaceae</taxon>
        <taxon>Verticillium</taxon>
    </lineage>
</organism>
<accession>C9SU43</accession>
<reference evidence="3" key="1">
    <citation type="journal article" date="2011" name="PLoS Pathog.">
        <title>Comparative genomics yields insights into niche adaptation of plant vascular wilt pathogens.</title>
        <authorList>
            <person name="Klosterman S.J."/>
            <person name="Subbarao K.V."/>
            <person name="Kang S."/>
            <person name="Veronese P."/>
            <person name="Gold S.E."/>
            <person name="Thomma B.P.H.J."/>
            <person name="Chen Z."/>
            <person name="Henrissat B."/>
            <person name="Lee Y.-H."/>
            <person name="Park J."/>
            <person name="Garcia-Pedrajas M.D."/>
            <person name="Barbara D.J."/>
            <person name="Anchieta A."/>
            <person name="de Jonge R."/>
            <person name="Santhanam P."/>
            <person name="Maruthachalam K."/>
            <person name="Atallah Z."/>
            <person name="Amyotte S.G."/>
            <person name="Paz Z."/>
            <person name="Inderbitzin P."/>
            <person name="Hayes R.J."/>
            <person name="Heiman D.I."/>
            <person name="Young S."/>
            <person name="Zeng Q."/>
            <person name="Engels R."/>
            <person name="Galagan J."/>
            <person name="Cuomo C.A."/>
            <person name="Dobinson K.F."/>
            <person name="Ma L.-J."/>
        </authorList>
    </citation>
    <scope>NUCLEOTIDE SEQUENCE [LARGE SCALE GENOMIC DNA]</scope>
    <source>
        <strain evidence="3">VaMs.102 / ATCC MYA-4576 / FGSC 10136</strain>
    </source>
</reference>
<name>C9SU43_VERA1</name>
<proteinExistence type="predicted"/>
<dbReference type="HOGENOM" id="CLU_806986_0_0_1"/>
<dbReference type="KEGG" id="val:VDBG_08464"/>
<dbReference type="EMBL" id="DS985225">
    <property type="protein sequence ID" value="EEY22354.1"/>
    <property type="molecule type" value="Genomic_DNA"/>
</dbReference>
<keyword evidence="3" id="KW-1185">Reference proteome</keyword>
<evidence type="ECO:0000313" key="3">
    <source>
        <dbReference type="Proteomes" id="UP000008698"/>
    </source>
</evidence>
<feature type="region of interest" description="Disordered" evidence="1">
    <location>
        <begin position="1"/>
        <end position="22"/>
    </location>
</feature>
<evidence type="ECO:0000256" key="1">
    <source>
        <dbReference type="SAM" id="MobiDB-lite"/>
    </source>
</evidence>
<dbReference type="Proteomes" id="UP000008698">
    <property type="component" value="Unassembled WGS sequence"/>
</dbReference>
<sequence>MCSEQSRENLPAAGEGWLSESEKRRRAVDEVLYREQAPAPRIVAGTARPMAAAEMSMMRRAVMQVDADRERMMQWKDTRETKQIRPSLDALTKLAVDREEERNIEMEEGRRAEVWLAEQVEKAKANLAKGPEIPANPPTSEPAVPVPFMSRPIVDGPRLSPSDAPAQERLALQRLAQGSLAATKLEQETEEYQRLCVVLNGSIPQLGAPFTFASKEERAREKANLTARLEEETAVRTQGPAKDAKTTQHDPARAAARRALEKRAAAEISDFEARGLRGQLQPQEMIPVLRERFRRESLRRTPQYNIGLHGHMERALSRVNLADYRPRVSTYVHNEEEEDIYGPS</sequence>
<gene>
    <name evidence="2" type="ORF">VDBG_08464</name>
</gene>